<dbReference type="GO" id="GO:1902208">
    <property type="term" value="P:regulation of bacterial-type flagellum assembly"/>
    <property type="evidence" value="ECO:0007669"/>
    <property type="project" value="UniProtKB-UniRule"/>
</dbReference>
<sequence>MLVLTRKLNEAIQIGDDIEIKIISVDGEQVKLGITAPRSIDIHRKEIYLAIQEENSEAAKASADVLKRLTEHMNQAADRENPNNNN</sequence>
<dbReference type="GO" id="GO:0045947">
    <property type="term" value="P:negative regulation of translational initiation"/>
    <property type="evidence" value="ECO:0007669"/>
    <property type="project" value="UniProtKB-UniRule"/>
</dbReference>
<dbReference type="AlphaFoldDB" id="A0A1H3S8K1"/>
<evidence type="ECO:0000256" key="4">
    <source>
        <dbReference type="ARBA" id="ARBA00022884"/>
    </source>
</evidence>
<accession>A0A1H3S8K1</accession>
<comment type="subunit">
    <text evidence="5">Homodimer; the beta-strands of each monomer intercalate to form a hydrophobic core, while the alpha-helices form wings that extend away from the core.</text>
</comment>
<dbReference type="GO" id="GO:0006402">
    <property type="term" value="P:mRNA catabolic process"/>
    <property type="evidence" value="ECO:0007669"/>
    <property type="project" value="InterPro"/>
</dbReference>
<dbReference type="GO" id="GO:0048027">
    <property type="term" value="F:mRNA 5'-UTR binding"/>
    <property type="evidence" value="ECO:0007669"/>
    <property type="project" value="UniProtKB-UniRule"/>
</dbReference>
<dbReference type="InterPro" id="IPR036107">
    <property type="entry name" value="CsrA_sf"/>
</dbReference>
<comment type="subcellular location">
    <subcellularLocation>
        <location evidence="5">Cytoplasm</location>
    </subcellularLocation>
</comment>
<dbReference type="Proteomes" id="UP000198935">
    <property type="component" value="Unassembled WGS sequence"/>
</dbReference>
<dbReference type="GO" id="GO:0006109">
    <property type="term" value="P:regulation of carbohydrate metabolic process"/>
    <property type="evidence" value="ECO:0007669"/>
    <property type="project" value="InterPro"/>
</dbReference>
<dbReference type="SUPFAM" id="SSF117130">
    <property type="entry name" value="CsrA-like"/>
    <property type="match status" value="1"/>
</dbReference>
<comment type="similarity">
    <text evidence="5">Belongs to the CsrA/RsmA family.</text>
</comment>
<keyword evidence="2 5" id="KW-0678">Repressor</keyword>
<reference evidence="7" key="1">
    <citation type="submission" date="2016-10" db="EMBL/GenBank/DDBJ databases">
        <authorList>
            <person name="Varghese N."/>
            <person name="Submissions S."/>
        </authorList>
    </citation>
    <scope>NUCLEOTIDE SEQUENCE [LARGE SCALE GENOMIC DNA]</scope>
    <source>
        <strain evidence="7">SP</strain>
    </source>
</reference>
<dbReference type="STRING" id="1503961.SAMN05421736_11027"/>
<keyword evidence="1 5" id="KW-0963">Cytoplasm</keyword>
<evidence type="ECO:0000256" key="1">
    <source>
        <dbReference type="ARBA" id="ARBA00022490"/>
    </source>
</evidence>
<dbReference type="NCBIfam" id="NF002469">
    <property type="entry name" value="PRK01712.1"/>
    <property type="match status" value="1"/>
</dbReference>
<proteinExistence type="inferred from homology"/>
<keyword evidence="3 5" id="KW-0810">Translation regulation</keyword>
<dbReference type="HAMAP" id="MF_00167">
    <property type="entry name" value="CsrA"/>
    <property type="match status" value="1"/>
</dbReference>
<protein>
    <recommendedName>
        <fullName evidence="5">Translational regulator CsrA</fullName>
    </recommendedName>
</protein>
<dbReference type="InterPro" id="IPR003751">
    <property type="entry name" value="CsrA"/>
</dbReference>
<keyword evidence="7" id="KW-1185">Reference proteome</keyword>
<comment type="function">
    <text evidence="5">A translational regulator that binds mRNA to regulate translation initiation and/or mRNA stability. Usually binds in the 5'-UTR at or near the Shine-Dalgarno sequence preventing ribosome-binding, thus repressing translation. Its main target seems to be the major flagellin gene, while its function is anatagonized by FliW.</text>
</comment>
<dbReference type="Pfam" id="PF02599">
    <property type="entry name" value="CsrA"/>
    <property type="match status" value="1"/>
</dbReference>
<dbReference type="PANTHER" id="PTHR34984:SF1">
    <property type="entry name" value="CARBON STORAGE REGULATOR"/>
    <property type="match status" value="1"/>
</dbReference>
<evidence type="ECO:0000256" key="3">
    <source>
        <dbReference type="ARBA" id="ARBA00022845"/>
    </source>
</evidence>
<gene>
    <name evidence="5" type="primary">csrA</name>
    <name evidence="6" type="ORF">SAMN05421736_11027</name>
</gene>
<dbReference type="EMBL" id="FNPI01000010">
    <property type="protein sequence ID" value="SDZ33459.1"/>
    <property type="molecule type" value="Genomic_DNA"/>
</dbReference>
<evidence type="ECO:0000313" key="6">
    <source>
        <dbReference type="EMBL" id="SDZ33459.1"/>
    </source>
</evidence>
<evidence type="ECO:0000313" key="7">
    <source>
        <dbReference type="Proteomes" id="UP000198935"/>
    </source>
</evidence>
<dbReference type="PANTHER" id="PTHR34984">
    <property type="entry name" value="CARBON STORAGE REGULATOR"/>
    <property type="match status" value="1"/>
</dbReference>
<name>A0A1H3S8K1_9BACI</name>
<dbReference type="FunFam" id="2.60.40.4380:FF:000002">
    <property type="entry name" value="Translational regulator CsrA"/>
    <property type="match status" value="1"/>
</dbReference>
<dbReference type="GO" id="GO:0044781">
    <property type="term" value="P:bacterial-type flagellum organization"/>
    <property type="evidence" value="ECO:0007669"/>
    <property type="project" value="UniProtKB-KW"/>
</dbReference>
<evidence type="ECO:0000256" key="5">
    <source>
        <dbReference type="HAMAP-Rule" id="MF_00167"/>
    </source>
</evidence>
<dbReference type="OrthoDB" id="9809061at2"/>
<dbReference type="GO" id="GO:0005829">
    <property type="term" value="C:cytosol"/>
    <property type="evidence" value="ECO:0007669"/>
    <property type="project" value="TreeGrafter"/>
</dbReference>
<keyword evidence="4 5" id="KW-0694">RNA-binding</keyword>
<dbReference type="NCBIfam" id="TIGR00202">
    <property type="entry name" value="csrA"/>
    <property type="match status" value="1"/>
</dbReference>
<dbReference type="Gene3D" id="2.60.40.4380">
    <property type="entry name" value="Translational regulator CsrA"/>
    <property type="match status" value="1"/>
</dbReference>
<evidence type="ECO:0000256" key="2">
    <source>
        <dbReference type="ARBA" id="ARBA00022491"/>
    </source>
</evidence>
<keyword evidence="5" id="KW-1005">Bacterial flagellum biogenesis</keyword>
<organism evidence="6 7">
    <name type="scientific">Evansella caseinilytica</name>
    <dbReference type="NCBI Taxonomy" id="1503961"/>
    <lineage>
        <taxon>Bacteria</taxon>
        <taxon>Bacillati</taxon>
        <taxon>Bacillota</taxon>
        <taxon>Bacilli</taxon>
        <taxon>Bacillales</taxon>
        <taxon>Bacillaceae</taxon>
        <taxon>Evansella</taxon>
    </lineage>
</organism>